<dbReference type="EMBL" id="JANPWB010000009">
    <property type="protein sequence ID" value="KAJ1154886.1"/>
    <property type="molecule type" value="Genomic_DNA"/>
</dbReference>
<name>A0AAV7RTF1_PLEWA</name>
<protein>
    <submittedName>
        <fullName evidence="2">Uncharacterized protein</fullName>
    </submittedName>
</protein>
<feature type="region of interest" description="Disordered" evidence="1">
    <location>
        <begin position="1"/>
        <end position="45"/>
    </location>
</feature>
<dbReference type="AlphaFoldDB" id="A0AAV7RTF1"/>
<reference evidence="2" key="1">
    <citation type="journal article" date="2022" name="bioRxiv">
        <title>Sequencing and chromosome-scale assembly of the giantPleurodeles waltlgenome.</title>
        <authorList>
            <person name="Brown T."/>
            <person name="Elewa A."/>
            <person name="Iarovenko S."/>
            <person name="Subramanian E."/>
            <person name="Araus A.J."/>
            <person name="Petzold A."/>
            <person name="Susuki M."/>
            <person name="Suzuki K.-i.T."/>
            <person name="Hayashi T."/>
            <person name="Toyoda A."/>
            <person name="Oliveira C."/>
            <person name="Osipova E."/>
            <person name="Leigh N.D."/>
            <person name="Simon A."/>
            <person name="Yun M.H."/>
        </authorList>
    </citation>
    <scope>NUCLEOTIDE SEQUENCE</scope>
    <source>
        <strain evidence="2">20211129_DDA</strain>
        <tissue evidence="2">Liver</tissue>
    </source>
</reference>
<gene>
    <name evidence="2" type="ORF">NDU88_007629</name>
</gene>
<feature type="compositionally biased region" description="Low complexity" evidence="1">
    <location>
        <begin position="67"/>
        <end position="79"/>
    </location>
</feature>
<evidence type="ECO:0000256" key="1">
    <source>
        <dbReference type="SAM" id="MobiDB-lite"/>
    </source>
</evidence>
<accession>A0AAV7RTF1</accession>
<feature type="region of interest" description="Disordered" evidence="1">
    <location>
        <begin position="59"/>
        <end position="79"/>
    </location>
</feature>
<sequence>MYSPRRITGRSAGRPRHQQGRASKEEQPLGQAATHRRLDPGPCSRSQCRPCRILRPGSARVPLSAKTPPGRTPRTPRGAAAHQQFQPIPSMLQPLPLPTRCLRDWGGLEGFGLEFCAVVAGDLDAKIGRYSTVVNPFELDHEVDIAEGLQDPRGRDLIKGLRSLGLLNTCDMEVAGSHQAPTCVG</sequence>
<proteinExistence type="predicted"/>
<keyword evidence="3" id="KW-1185">Reference proteome</keyword>
<dbReference type="Proteomes" id="UP001066276">
    <property type="component" value="Chromosome 5"/>
</dbReference>
<comment type="caution">
    <text evidence="2">The sequence shown here is derived from an EMBL/GenBank/DDBJ whole genome shotgun (WGS) entry which is preliminary data.</text>
</comment>
<evidence type="ECO:0000313" key="3">
    <source>
        <dbReference type="Proteomes" id="UP001066276"/>
    </source>
</evidence>
<organism evidence="2 3">
    <name type="scientific">Pleurodeles waltl</name>
    <name type="common">Iberian ribbed newt</name>
    <dbReference type="NCBI Taxonomy" id="8319"/>
    <lineage>
        <taxon>Eukaryota</taxon>
        <taxon>Metazoa</taxon>
        <taxon>Chordata</taxon>
        <taxon>Craniata</taxon>
        <taxon>Vertebrata</taxon>
        <taxon>Euteleostomi</taxon>
        <taxon>Amphibia</taxon>
        <taxon>Batrachia</taxon>
        <taxon>Caudata</taxon>
        <taxon>Salamandroidea</taxon>
        <taxon>Salamandridae</taxon>
        <taxon>Pleurodelinae</taxon>
        <taxon>Pleurodeles</taxon>
    </lineage>
</organism>
<evidence type="ECO:0000313" key="2">
    <source>
        <dbReference type="EMBL" id="KAJ1154886.1"/>
    </source>
</evidence>